<dbReference type="PROSITE" id="PS50850">
    <property type="entry name" value="MFS"/>
    <property type="match status" value="1"/>
</dbReference>
<dbReference type="OrthoDB" id="4109786at2"/>
<evidence type="ECO:0000256" key="4">
    <source>
        <dbReference type="ARBA" id="ARBA00022692"/>
    </source>
</evidence>
<proteinExistence type="predicted"/>
<dbReference type="InterPro" id="IPR020846">
    <property type="entry name" value="MFS_dom"/>
</dbReference>
<dbReference type="SUPFAM" id="SSF103473">
    <property type="entry name" value="MFS general substrate transporter"/>
    <property type="match status" value="1"/>
</dbReference>
<organism evidence="9 10">
    <name type="scientific">Sodalis ligni</name>
    <dbReference type="NCBI Taxonomy" id="2697027"/>
    <lineage>
        <taxon>Bacteria</taxon>
        <taxon>Pseudomonadati</taxon>
        <taxon>Pseudomonadota</taxon>
        <taxon>Gammaproteobacteria</taxon>
        <taxon>Enterobacterales</taxon>
        <taxon>Bruguierivoracaceae</taxon>
        <taxon>Sodalis</taxon>
    </lineage>
</organism>
<feature type="transmembrane region" description="Helical" evidence="7">
    <location>
        <begin position="354"/>
        <end position="377"/>
    </location>
</feature>
<comment type="subcellular location">
    <subcellularLocation>
        <location evidence="1">Cell membrane</location>
        <topology evidence="1">Multi-pass membrane protein</topology>
    </subcellularLocation>
</comment>
<feature type="transmembrane region" description="Helical" evidence="7">
    <location>
        <begin position="169"/>
        <end position="191"/>
    </location>
</feature>
<evidence type="ECO:0000256" key="1">
    <source>
        <dbReference type="ARBA" id="ARBA00004651"/>
    </source>
</evidence>
<dbReference type="Proteomes" id="UP000294555">
    <property type="component" value="Unassembled WGS sequence"/>
</dbReference>
<evidence type="ECO:0000256" key="3">
    <source>
        <dbReference type="ARBA" id="ARBA00022475"/>
    </source>
</evidence>
<dbReference type="Pfam" id="PF07690">
    <property type="entry name" value="MFS_1"/>
    <property type="match status" value="1"/>
</dbReference>
<feature type="transmembrane region" description="Helical" evidence="7">
    <location>
        <begin position="21"/>
        <end position="40"/>
    </location>
</feature>
<keyword evidence="10" id="KW-1185">Reference proteome</keyword>
<evidence type="ECO:0000256" key="6">
    <source>
        <dbReference type="ARBA" id="ARBA00023136"/>
    </source>
</evidence>
<accession>A0A4R1NEQ3</accession>
<feature type="transmembrane region" description="Helical" evidence="7">
    <location>
        <begin position="138"/>
        <end position="163"/>
    </location>
</feature>
<evidence type="ECO:0000256" key="5">
    <source>
        <dbReference type="ARBA" id="ARBA00022989"/>
    </source>
</evidence>
<feature type="transmembrane region" description="Helical" evidence="7">
    <location>
        <begin position="224"/>
        <end position="247"/>
    </location>
</feature>
<reference evidence="9 10" key="1">
    <citation type="submission" date="2019-02" db="EMBL/GenBank/DDBJ databases">
        <title>Investigation of anaerobic lignin degradation for improved lignocellulosic biofuels.</title>
        <authorList>
            <person name="Deangelis K."/>
        </authorList>
    </citation>
    <scope>NUCLEOTIDE SEQUENCE [LARGE SCALE GENOMIC DNA]</scope>
    <source>
        <strain evidence="9 10">159R</strain>
    </source>
</reference>
<sequence length="412" mass="45360">MSGIIKISVPNFSRSKLFVTSIMLNATGGGLMMAFLMVYFSRTTTISLAKIGLSIAIGRALSSVVPILIGRMLDIIGPRKISIIGDMISGIGFILCIFARDPTTIIITQFFTQAGSHIFWTCNRGLVSLASKGDGTQIWFGLVASIRNVGLGFGTVISSLAFTGNSTEILHYVILTSSLLYFLSCFVLFIWRPEEQANVKSNQESRALRSITYKEVWADQRYRGILVINFGLVLSAMVIPLVIVIYATEQLGLTALFSGGLVILNTAIVAIFSTHVASWTKSHNPIKNIKKSYLLNILSFALFWLAGFLVGFNIITYIILVVAMIIYSVAEMIASPAANVLSIDLAPEHNHGNYMAAFQMTWSIGMTITPAIFGWLMDVNKHLTWSVLIASTIVFAFYGFKFFKRNINEYSS</sequence>
<dbReference type="RefSeq" id="WP_132922017.1">
    <property type="nucleotide sequence ID" value="NZ_SJOI01000001.1"/>
</dbReference>
<protein>
    <submittedName>
        <fullName evidence="9">MFS transporter</fullName>
    </submittedName>
</protein>
<comment type="caution">
    <text evidence="9">The sequence shown here is derived from an EMBL/GenBank/DDBJ whole genome shotgun (WGS) entry which is preliminary data.</text>
</comment>
<feature type="transmembrane region" description="Helical" evidence="7">
    <location>
        <begin position="81"/>
        <end position="100"/>
    </location>
</feature>
<keyword evidence="6 7" id="KW-0472">Membrane</keyword>
<keyword evidence="5 7" id="KW-1133">Transmembrane helix</keyword>
<dbReference type="GO" id="GO:0022857">
    <property type="term" value="F:transmembrane transporter activity"/>
    <property type="evidence" value="ECO:0007669"/>
    <property type="project" value="InterPro"/>
</dbReference>
<feature type="transmembrane region" description="Helical" evidence="7">
    <location>
        <begin position="293"/>
        <end position="312"/>
    </location>
</feature>
<dbReference type="InterPro" id="IPR011701">
    <property type="entry name" value="MFS"/>
</dbReference>
<name>A0A4R1NEQ3_9GAMM</name>
<dbReference type="AlphaFoldDB" id="A0A4R1NEQ3"/>
<dbReference type="GO" id="GO:0005886">
    <property type="term" value="C:plasma membrane"/>
    <property type="evidence" value="ECO:0007669"/>
    <property type="project" value="UniProtKB-SubCell"/>
</dbReference>
<keyword evidence="2" id="KW-0813">Transport</keyword>
<dbReference type="PANTHER" id="PTHR23517">
    <property type="entry name" value="RESISTANCE PROTEIN MDTM, PUTATIVE-RELATED-RELATED"/>
    <property type="match status" value="1"/>
</dbReference>
<feature type="transmembrane region" description="Helical" evidence="7">
    <location>
        <begin position="46"/>
        <end position="69"/>
    </location>
</feature>
<dbReference type="EMBL" id="SJOI01000001">
    <property type="protein sequence ID" value="TCL03126.1"/>
    <property type="molecule type" value="Genomic_DNA"/>
</dbReference>
<keyword evidence="4 7" id="KW-0812">Transmembrane</keyword>
<dbReference type="InterPro" id="IPR036259">
    <property type="entry name" value="MFS_trans_sf"/>
</dbReference>
<dbReference type="InterPro" id="IPR050171">
    <property type="entry name" value="MFS_Transporters"/>
</dbReference>
<feature type="domain" description="Major facilitator superfamily (MFS) profile" evidence="8">
    <location>
        <begin position="221"/>
        <end position="412"/>
    </location>
</feature>
<evidence type="ECO:0000259" key="8">
    <source>
        <dbReference type="PROSITE" id="PS50850"/>
    </source>
</evidence>
<evidence type="ECO:0000256" key="2">
    <source>
        <dbReference type="ARBA" id="ARBA00022448"/>
    </source>
</evidence>
<evidence type="ECO:0000256" key="7">
    <source>
        <dbReference type="SAM" id="Phobius"/>
    </source>
</evidence>
<feature type="transmembrane region" description="Helical" evidence="7">
    <location>
        <begin position="253"/>
        <end position="272"/>
    </location>
</feature>
<dbReference type="PANTHER" id="PTHR23517:SF2">
    <property type="entry name" value="MULTIDRUG RESISTANCE PROTEIN MDTH"/>
    <property type="match status" value="1"/>
</dbReference>
<evidence type="ECO:0000313" key="10">
    <source>
        <dbReference type="Proteomes" id="UP000294555"/>
    </source>
</evidence>
<dbReference type="Gene3D" id="1.20.1250.20">
    <property type="entry name" value="MFS general substrate transporter like domains"/>
    <property type="match status" value="1"/>
</dbReference>
<gene>
    <name evidence="9" type="ORF">EZJ58_1172</name>
</gene>
<evidence type="ECO:0000313" key="9">
    <source>
        <dbReference type="EMBL" id="TCL03126.1"/>
    </source>
</evidence>
<feature type="transmembrane region" description="Helical" evidence="7">
    <location>
        <begin position="383"/>
        <end position="403"/>
    </location>
</feature>
<keyword evidence="3" id="KW-1003">Cell membrane</keyword>